<evidence type="ECO:0000313" key="10">
    <source>
        <dbReference type="Proteomes" id="UP000185736"/>
    </source>
</evidence>
<reference evidence="10 11" key="1">
    <citation type="submission" date="2016-12" db="EMBL/GenBank/DDBJ databases">
        <title>Genomic comparison of strains in the 'Actinomyces naeslundii' group.</title>
        <authorList>
            <person name="Mughal S.R."/>
            <person name="Do T."/>
            <person name="Gilbert S.C."/>
            <person name="Witherden E.A."/>
            <person name="Didelot X."/>
            <person name="Beighton D."/>
        </authorList>
    </citation>
    <scope>NUCLEOTIDE SEQUENCE [LARGE SCALE GENOMIC DNA]</scope>
    <source>
        <strain evidence="9 11">S24V</strain>
        <strain evidence="8 10">S64C</strain>
    </source>
</reference>
<feature type="transmembrane region" description="Helical" evidence="7">
    <location>
        <begin position="21"/>
        <end position="42"/>
    </location>
</feature>
<dbReference type="RefSeq" id="WP_075249634.1">
    <property type="nucleotide sequence ID" value="NZ_MSGO01000037.1"/>
</dbReference>
<keyword evidence="4 7" id="KW-1133">Transmembrane helix</keyword>
<sequence>MAGVLARVRSVMESSPFLRHVLTLVSGTATAQAIVFGMTMILTRIFSDADLGQLARYTSVVSIITAVAALRYDMTIMLPKKDAWALACARLGMVCIVVVSVVSSVVALLLKPLVARHWGADIAAWMPLLGVTTLLLSTVQLLQYWYNRQSDYRTISINRVEQQVGQSLGQLVLGAAGMVSVGGLLIGQTIGQAWAFVNLGRKAKPLHRPLPPEAPTLRQVARRYRRMPLLNGLNAFVDAVRLNGINLLVGSYSVASLGQFNLAWRCLEVPMALINAAVGQVFFHKLATLQPGQMRPLVRQVIKRVLMIGTAPFVLLYILSPWLFPLLFGSQWVESGGFARALTPWLFILLVTSPLSNLFVVTENQDWMLIFSVVYAAVPLTWLWLSPYSLLTTTYVLGALMCLILVVQILMADAAARGFDSRPPASEANEGHYEAAGEPEPSASVPATDSHDEEQ</sequence>
<dbReference type="EMBL" id="MSKI01000067">
    <property type="protein sequence ID" value="OLO52464.1"/>
    <property type="molecule type" value="Genomic_DNA"/>
</dbReference>
<evidence type="ECO:0000313" key="11">
    <source>
        <dbReference type="Proteomes" id="UP000186855"/>
    </source>
</evidence>
<name>A0A1Q8HZW9_9ACTO</name>
<dbReference type="EMBL" id="MSGO01000037">
    <property type="protein sequence ID" value="OLL14399.1"/>
    <property type="molecule type" value="Genomic_DNA"/>
</dbReference>
<dbReference type="AlphaFoldDB" id="A0A1Q8HZW9"/>
<evidence type="ECO:0000256" key="2">
    <source>
        <dbReference type="ARBA" id="ARBA00022475"/>
    </source>
</evidence>
<evidence type="ECO:0000256" key="5">
    <source>
        <dbReference type="ARBA" id="ARBA00023136"/>
    </source>
</evidence>
<feature type="transmembrane region" description="Helical" evidence="7">
    <location>
        <begin position="367"/>
        <end position="385"/>
    </location>
</feature>
<feature type="transmembrane region" description="Helical" evidence="7">
    <location>
        <begin position="262"/>
        <end position="283"/>
    </location>
</feature>
<dbReference type="GO" id="GO:0005886">
    <property type="term" value="C:plasma membrane"/>
    <property type="evidence" value="ECO:0007669"/>
    <property type="project" value="UniProtKB-SubCell"/>
</dbReference>
<keyword evidence="5 7" id="KW-0472">Membrane</keyword>
<dbReference type="Proteomes" id="UP000185736">
    <property type="component" value="Unassembled WGS sequence"/>
</dbReference>
<protein>
    <submittedName>
        <fullName evidence="8">RfbX</fullName>
    </submittedName>
</protein>
<proteinExistence type="predicted"/>
<evidence type="ECO:0000256" key="1">
    <source>
        <dbReference type="ARBA" id="ARBA00004651"/>
    </source>
</evidence>
<feature type="transmembrane region" description="Helical" evidence="7">
    <location>
        <begin position="304"/>
        <end position="324"/>
    </location>
</feature>
<feature type="transmembrane region" description="Helical" evidence="7">
    <location>
        <begin position="391"/>
        <end position="412"/>
    </location>
</feature>
<dbReference type="Proteomes" id="UP000186855">
    <property type="component" value="Unassembled WGS sequence"/>
</dbReference>
<dbReference type="Pfam" id="PF13440">
    <property type="entry name" value="Polysacc_synt_3"/>
    <property type="match status" value="1"/>
</dbReference>
<keyword evidence="3 7" id="KW-0812">Transmembrane</keyword>
<gene>
    <name evidence="9" type="ORF">BKH30_06605</name>
    <name evidence="8" type="ORF">BKH32_08750</name>
</gene>
<evidence type="ECO:0000256" key="4">
    <source>
        <dbReference type="ARBA" id="ARBA00022989"/>
    </source>
</evidence>
<comment type="subcellular location">
    <subcellularLocation>
        <location evidence="1">Cell membrane</location>
        <topology evidence="1">Multi-pass membrane protein</topology>
    </subcellularLocation>
</comment>
<comment type="caution">
    <text evidence="8">The sequence shown here is derived from an EMBL/GenBank/DDBJ whole genome shotgun (WGS) entry which is preliminary data.</text>
</comment>
<feature type="region of interest" description="Disordered" evidence="6">
    <location>
        <begin position="421"/>
        <end position="455"/>
    </location>
</feature>
<dbReference type="PANTHER" id="PTHR30250">
    <property type="entry name" value="PST FAMILY PREDICTED COLANIC ACID TRANSPORTER"/>
    <property type="match status" value="1"/>
</dbReference>
<feature type="transmembrane region" description="Helical" evidence="7">
    <location>
        <begin position="122"/>
        <end position="146"/>
    </location>
</feature>
<keyword evidence="2" id="KW-1003">Cell membrane</keyword>
<evidence type="ECO:0000256" key="6">
    <source>
        <dbReference type="SAM" id="MobiDB-lite"/>
    </source>
</evidence>
<feature type="transmembrane region" description="Helical" evidence="7">
    <location>
        <begin position="84"/>
        <end position="110"/>
    </location>
</feature>
<feature type="transmembrane region" description="Helical" evidence="7">
    <location>
        <begin position="54"/>
        <end position="72"/>
    </location>
</feature>
<dbReference type="PANTHER" id="PTHR30250:SF28">
    <property type="entry name" value="POLYSACCHARIDE BIOSYNTHESIS PROTEIN"/>
    <property type="match status" value="1"/>
</dbReference>
<dbReference type="InterPro" id="IPR050833">
    <property type="entry name" value="Poly_Biosynth_Transport"/>
</dbReference>
<accession>A0A1Q8HZW9</accession>
<feature type="transmembrane region" description="Helical" evidence="7">
    <location>
        <begin position="167"/>
        <end position="190"/>
    </location>
</feature>
<evidence type="ECO:0000313" key="8">
    <source>
        <dbReference type="EMBL" id="OLL14399.1"/>
    </source>
</evidence>
<evidence type="ECO:0000313" key="9">
    <source>
        <dbReference type="EMBL" id="OLO52464.1"/>
    </source>
</evidence>
<evidence type="ECO:0000256" key="7">
    <source>
        <dbReference type="SAM" id="Phobius"/>
    </source>
</evidence>
<evidence type="ECO:0000256" key="3">
    <source>
        <dbReference type="ARBA" id="ARBA00022692"/>
    </source>
</evidence>
<organism evidence="8 10">
    <name type="scientific">Actinomyces oris</name>
    <dbReference type="NCBI Taxonomy" id="544580"/>
    <lineage>
        <taxon>Bacteria</taxon>
        <taxon>Bacillati</taxon>
        <taxon>Actinomycetota</taxon>
        <taxon>Actinomycetes</taxon>
        <taxon>Actinomycetales</taxon>
        <taxon>Actinomycetaceae</taxon>
        <taxon>Actinomyces</taxon>
    </lineage>
</organism>
<feature type="transmembrane region" description="Helical" evidence="7">
    <location>
        <begin position="344"/>
        <end position="360"/>
    </location>
</feature>